<proteinExistence type="predicted"/>
<gene>
    <name evidence="1" type="ORF">ABT272_39545</name>
</gene>
<organism evidence="1 2">
    <name type="scientific">Streptomyces sp. 900105245</name>
    <dbReference type="NCBI Taxonomy" id="3154379"/>
    <lineage>
        <taxon>Bacteria</taxon>
        <taxon>Bacillati</taxon>
        <taxon>Actinomycetota</taxon>
        <taxon>Actinomycetes</taxon>
        <taxon>Kitasatosporales</taxon>
        <taxon>Streptomycetaceae</taxon>
        <taxon>Streptomyces</taxon>
    </lineage>
</organism>
<keyword evidence="2" id="KW-1185">Reference proteome</keyword>
<evidence type="ECO:0000313" key="1">
    <source>
        <dbReference type="EMBL" id="MER6433761.1"/>
    </source>
</evidence>
<dbReference type="Proteomes" id="UP001470023">
    <property type="component" value="Unassembled WGS sequence"/>
</dbReference>
<accession>A0ABV1UKL8</accession>
<comment type="caution">
    <text evidence="1">The sequence shown here is derived from an EMBL/GenBank/DDBJ whole genome shotgun (WGS) entry which is preliminary data.</text>
</comment>
<evidence type="ECO:0000313" key="2">
    <source>
        <dbReference type="Proteomes" id="UP001470023"/>
    </source>
</evidence>
<sequence length="66" mass="7347">MNHYQHPTIESATAEITDNCRLLLASDGAYEPHEDAGHDLYTELDDGPLTRTVRDFSTLAIDTART</sequence>
<protein>
    <submittedName>
        <fullName evidence="1">Uncharacterized protein</fullName>
    </submittedName>
</protein>
<dbReference type="RefSeq" id="WP_352065776.1">
    <property type="nucleotide sequence ID" value="NZ_JBEPAZ010000068.1"/>
</dbReference>
<reference evidence="1 2" key="1">
    <citation type="submission" date="2024-06" db="EMBL/GenBank/DDBJ databases">
        <title>The Natural Products Discovery Center: Release of the First 8490 Sequenced Strains for Exploring Actinobacteria Biosynthetic Diversity.</title>
        <authorList>
            <person name="Kalkreuter E."/>
            <person name="Kautsar S.A."/>
            <person name="Yang D."/>
            <person name="Bader C.D."/>
            <person name="Teijaro C.N."/>
            <person name="Fluegel L."/>
            <person name="Davis C.M."/>
            <person name="Simpson J.R."/>
            <person name="Lauterbach L."/>
            <person name="Steele A.D."/>
            <person name="Gui C."/>
            <person name="Meng S."/>
            <person name="Li G."/>
            <person name="Viehrig K."/>
            <person name="Ye F."/>
            <person name="Su P."/>
            <person name="Kiefer A.F."/>
            <person name="Nichols A."/>
            <person name="Cepeda A.J."/>
            <person name="Yan W."/>
            <person name="Fan B."/>
            <person name="Jiang Y."/>
            <person name="Adhikari A."/>
            <person name="Zheng C.-J."/>
            <person name="Schuster L."/>
            <person name="Cowan T.M."/>
            <person name="Smanski M.J."/>
            <person name="Chevrette M.G."/>
            <person name="De Carvalho L.P.S."/>
            <person name="Shen B."/>
        </authorList>
    </citation>
    <scope>NUCLEOTIDE SEQUENCE [LARGE SCALE GENOMIC DNA]</scope>
    <source>
        <strain evidence="1 2">NPDC001166</strain>
    </source>
</reference>
<dbReference type="EMBL" id="JBEPAZ010000068">
    <property type="protein sequence ID" value="MER6433761.1"/>
    <property type="molecule type" value="Genomic_DNA"/>
</dbReference>
<name>A0ABV1UKL8_9ACTN</name>